<feature type="compositionally biased region" description="Low complexity" evidence="2">
    <location>
        <begin position="138"/>
        <end position="162"/>
    </location>
</feature>
<feature type="region of interest" description="Disordered" evidence="2">
    <location>
        <begin position="327"/>
        <end position="351"/>
    </location>
</feature>
<accession>A0A5C5G1P4</accession>
<dbReference type="EMBL" id="SOZI01000017">
    <property type="protein sequence ID" value="TNY23023.1"/>
    <property type="molecule type" value="Genomic_DNA"/>
</dbReference>
<feature type="compositionally biased region" description="Pro residues" evidence="2">
    <location>
        <begin position="336"/>
        <end position="351"/>
    </location>
</feature>
<dbReference type="FunFam" id="1.20.80.10:FF:000010">
    <property type="entry name" value="Acyl-CoA-binding domain-containing protein 5"/>
    <property type="match status" value="1"/>
</dbReference>
<evidence type="ECO:0000313" key="5">
    <source>
        <dbReference type="Proteomes" id="UP000311382"/>
    </source>
</evidence>
<protein>
    <submittedName>
        <fullName evidence="4">Acyl CoA binding protein-domain-containing protein</fullName>
    </submittedName>
</protein>
<sequence length="502" mass="52915">MTSVSSYSTRSRPPPHPLSAHPVWVHARFERAVDIIQSLPKSGPIQTTYDQKLELYSVYKQATEGDIKGSRPGLLDILGRAKWDAWNKRRGTSQLEAERLYVEALIRILRSFSSRTQAVELLHELEDFDLDPPLRGDTGSTPRPRSDSSGSSTSVSTSTASYDARDRRVMPPPAQLQHSMHSAARSSRSHHHRPPPSASAVAPPLPGYGPPRTRADAVRSAPAASQQRQRPPPSERSYSSGSSSSSSRCADDDVFHPAHASVPPSVRSHVRGAVPARVAPPRSVAGSSIAAGAGALPPLTAGNLRAVASRAPSVAAVPLRASTPALARAPPSVATPGPPPTAAAGPLPPPPPPQLDAALERIQLSLTALHERLSLLESSGTGGGLSPSGGTGSTPLALVAETVRRLLEAVHLRRRTSSTSPGSPSIAVRTRTAAQHQRPSFTSLLWRLVAGLLLSARRLAGDACVVLALAVLVGRLRGVDVLGLVARRVLGASGVSVRRVRE</sequence>
<name>A0A5C5G1P4_9BASI</name>
<dbReference type="AlphaFoldDB" id="A0A5C5G1P4"/>
<dbReference type="GO" id="GO:0000062">
    <property type="term" value="F:fatty-acyl-CoA binding"/>
    <property type="evidence" value="ECO:0007669"/>
    <property type="project" value="InterPro"/>
</dbReference>
<gene>
    <name evidence="4" type="ORF">DMC30DRAFT_87732</name>
</gene>
<proteinExistence type="predicted"/>
<dbReference type="PROSITE" id="PS00880">
    <property type="entry name" value="ACB_1"/>
    <property type="match status" value="1"/>
</dbReference>
<dbReference type="Gene3D" id="1.20.80.10">
    <property type="match status" value="1"/>
</dbReference>
<reference evidence="4 5" key="1">
    <citation type="submission" date="2019-03" db="EMBL/GenBank/DDBJ databases">
        <title>Rhodosporidium diobovatum UCD-FST 08-225 genome sequencing, assembly, and annotation.</title>
        <authorList>
            <person name="Fakankun I.U."/>
            <person name="Fristensky B."/>
            <person name="Levin D.B."/>
        </authorList>
    </citation>
    <scope>NUCLEOTIDE SEQUENCE [LARGE SCALE GENOMIC DNA]</scope>
    <source>
        <strain evidence="4 5">UCD-FST 08-225</strain>
    </source>
</reference>
<dbReference type="PANTHER" id="PTHR23310">
    <property type="entry name" value="ACYL-COA-BINDING PROTEIN, ACBP"/>
    <property type="match status" value="1"/>
</dbReference>
<dbReference type="SUPFAM" id="SSF47027">
    <property type="entry name" value="Acyl-CoA binding protein"/>
    <property type="match status" value="1"/>
</dbReference>
<dbReference type="PRINTS" id="PR00689">
    <property type="entry name" value="ACOABINDINGP"/>
</dbReference>
<dbReference type="Pfam" id="PF00887">
    <property type="entry name" value="ACBP"/>
    <property type="match status" value="1"/>
</dbReference>
<dbReference type="STRING" id="5288.A0A5C5G1P4"/>
<organism evidence="4 5">
    <name type="scientific">Rhodotorula diobovata</name>
    <dbReference type="NCBI Taxonomy" id="5288"/>
    <lineage>
        <taxon>Eukaryota</taxon>
        <taxon>Fungi</taxon>
        <taxon>Dikarya</taxon>
        <taxon>Basidiomycota</taxon>
        <taxon>Pucciniomycotina</taxon>
        <taxon>Microbotryomycetes</taxon>
        <taxon>Sporidiobolales</taxon>
        <taxon>Sporidiobolaceae</taxon>
        <taxon>Rhodotorula</taxon>
    </lineage>
</organism>
<evidence type="ECO:0000256" key="1">
    <source>
        <dbReference type="ARBA" id="ARBA00023121"/>
    </source>
</evidence>
<evidence type="ECO:0000256" key="2">
    <source>
        <dbReference type="SAM" id="MobiDB-lite"/>
    </source>
</evidence>
<dbReference type="InterPro" id="IPR022408">
    <property type="entry name" value="Acyl-CoA-binding_prot_CS"/>
</dbReference>
<dbReference type="Proteomes" id="UP000311382">
    <property type="component" value="Unassembled WGS sequence"/>
</dbReference>
<evidence type="ECO:0000259" key="3">
    <source>
        <dbReference type="PROSITE" id="PS51228"/>
    </source>
</evidence>
<dbReference type="InterPro" id="IPR000582">
    <property type="entry name" value="Acyl-CoA-binding_protein"/>
</dbReference>
<dbReference type="InterPro" id="IPR035984">
    <property type="entry name" value="Acyl-CoA-binding_sf"/>
</dbReference>
<feature type="compositionally biased region" description="Low complexity" evidence="2">
    <location>
        <begin position="219"/>
        <end position="248"/>
    </location>
</feature>
<feature type="region of interest" description="Disordered" evidence="2">
    <location>
        <begin position="129"/>
        <end position="269"/>
    </location>
</feature>
<keyword evidence="1" id="KW-0446">Lipid-binding</keyword>
<dbReference type="InterPro" id="IPR014352">
    <property type="entry name" value="FERM/acyl-CoA-bd_prot_sf"/>
</dbReference>
<dbReference type="GO" id="GO:0006631">
    <property type="term" value="P:fatty acid metabolic process"/>
    <property type="evidence" value="ECO:0007669"/>
    <property type="project" value="TreeGrafter"/>
</dbReference>
<comment type="caution">
    <text evidence="4">The sequence shown here is derived from an EMBL/GenBank/DDBJ whole genome shotgun (WGS) entry which is preliminary data.</text>
</comment>
<dbReference type="PANTHER" id="PTHR23310:SF133">
    <property type="entry name" value="COA BINDING PROTEIN, PUTATIVE (AFU_ORTHOLOGUE AFUA_1G12300)-RELATED"/>
    <property type="match status" value="1"/>
</dbReference>
<evidence type="ECO:0000313" key="4">
    <source>
        <dbReference type="EMBL" id="TNY23023.1"/>
    </source>
</evidence>
<dbReference type="OrthoDB" id="346910at2759"/>
<keyword evidence="5" id="KW-1185">Reference proteome</keyword>
<dbReference type="PROSITE" id="PS51228">
    <property type="entry name" value="ACB_2"/>
    <property type="match status" value="1"/>
</dbReference>
<feature type="domain" description="ACB" evidence="3">
    <location>
        <begin position="25"/>
        <end position="114"/>
    </location>
</feature>